<reference evidence="2 3" key="1">
    <citation type="submission" date="2019-08" db="EMBL/GenBank/DDBJ databases">
        <title>Deep-cultivation of Planctomycetes and their phenomic and genomic characterization uncovers novel biology.</title>
        <authorList>
            <person name="Wiegand S."/>
            <person name="Jogler M."/>
            <person name="Boedeker C."/>
            <person name="Pinto D."/>
            <person name="Vollmers J."/>
            <person name="Rivas-Marin E."/>
            <person name="Kohn T."/>
            <person name="Peeters S.H."/>
            <person name="Heuer A."/>
            <person name="Rast P."/>
            <person name="Oberbeckmann S."/>
            <person name="Bunk B."/>
            <person name="Jeske O."/>
            <person name="Meyerdierks A."/>
            <person name="Storesund J.E."/>
            <person name="Kallscheuer N."/>
            <person name="Luecker S."/>
            <person name="Lage O.M."/>
            <person name="Pohl T."/>
            <person name="Merkel B.J."/>
            <person name="Hornburger P."/>
            <person name="Mueller R.-W."/>
            <person name="Bruemmer F."/>
            <person name="Labrenz M."/>
            <person name="Spormann A.M."/>
            <person name="Op den Camp H."/>
            <person name="Overmann J."/>
            <person name="Amann R."/>
            <person name="Jetten M.S.M."/>
            <person name="Mascher T."/>
            <person name="Medema M.H."/>
            <person name="Devos D.P."/>
            <person name="Kaster A.-K."/>
            <person name="Ovreas L."/>
            <person name="Rohde M."/>
            <person name="Galperin M.Y."/>
            <person name="Jogler C."/>
        </authorList>
    </citation>
    <scope>NUCLEOTIDE SEQUENCE [LARGE SCALE GENOMIC DNA]</scope>
    <source>
        <strain evidence="2 3">FC18</strain>
    </source>
</reference>
<dbReference type="EMBL" id="CP042912">
    <property type="protein sequence ID" value="QEG23368.1"/>
    <property type="molecule type" value="Genomic_DNA"/>
</dbReference>
<evidence type="ECO:0000313" key="3">
    <source>
        <dbReference type="Proteomes" id="UP000322214"/>
    </source>
</evidence>
<evidence type="ECO:0000256" key="1">
    <source>
        <dbReference type="SAM" id="Coils"/>
    </source>
</evidence>
<dbReference type="Proteomes" id="UP000322214">
    <property type="component" value="Chromosome"/>
</dbReference>
<dbReference type="STRING" id="980251.GCA_001642875_02808"/>
<evidence type="ECO:0000313" key="2">
    <source>
        <dbReference type="EMBL" id="QEG23368.1"/>
    </source>
</evidence>
<evidence type="ECO:0008006" key="4">
    <source>
        <dbReference type="Google" id="ProtNLM"/>
    </source>
</evidence>
<keyword evidence="1" id="KW-0175">Coiled coil</keyword>
<dbReference type="KEGG" id="mff:MFFC18_32660"/>
<gene>
    <name evidence="2" type="ORF">MFFC18_32660</name>
</gene>
<sequence precursor="true">MKMEKARKKRFQRIESLDQKRLDASINELRQCYQTIEQRKQIRNSILLRLRESLTELENSASLELKNHTVEWADRMQSTLAQLDEHLESLDELRSQLLEKVRQQRVKVEGWTVLLEKIEAEEMASMQKEAMFEADDRVLGKLSANQRRTK</sequence>
<organism evidence="2 3">
    <name type="scientific">Mariniblastus fucicola</name>
    <dbReference type="NCBI Taxonomy" id="980251"/>
    <lineage>
        <taxon>Bacteria</taxon>
        <taxon>Pseudomonadati</taxon>
        <taxon>Planctomycetota</taxon>
        <taxon>Planctomycetia</taxon>
        <taxon>Pirellulales</taxon>
        <taxon>Pirellulaceae</taxon>
        <taxon>Mariniblastus</taxon>
    </lineage>
</organism>
<dbReference type="AlphaFoldDB" id="A0A5B9PAG8"/>
<keyword evidence="3" id="KW-1185">Reference proteome</keyword>
<name>A0A5B9PAG8_9BACT</name>
<feature type="coiled-coil region" evidence="1">
    <location>
        <begin position="73"/>
        <end position="107"/>
    </location>
</feature>
<dbReference type="RefSeq" id="WP_075082141.1">
    <property type="nucleotide sequence ID" value="NZ_CP042912.1"/>
</dbReference>
<proteinExistence type="predicted"/>
<protein>
    <recommendedName>
        <fullName evidence="4">Flagellar FliJ protein</fullName>
    </recommendedName>
</protein>
<accession>A0A5B9PAG8</accession>